<accession>A0A0E9XJF6</accession>
<organism evidence="1">
    <name type="scientific">Anguilla anguilla</name>
    <name type="common">European freshwater eel</name>
    <name type="synonym">Muraena anguilla</name>
    <dbReference type="NCBI Taxonomy" id="7936"/>
    <lineage>
        <taxon>Eukaryota</taxon>
        <taxon>Metazoa</taxon>
        <taxon>Chordata</taxon>
        <taxon>Craniata</taxon>
        <taxon>Vertebrata</taxon>
        <taxon>Euteleostomi</taxon>
        <taxon>Actinopterygii</taxon>
        <taxon>Neopterygii</taxon>
        <taxon>Teleostei</taxon>
        <taxon>Anguilliformes</taxon>
        <taxon>Anguillidae</taxon>
        <taxon>Anguilla</taxon>
    </lineage>
</organism>
<evidence type="ECO:0000313" key="1">
    <source>
        <dbReference type="EMBL" id="JAI02582.1"/>
    </source>
</evidence>
<reference evidence="1" key="2">
    <citation type="journal article" date="2015" name="Fish Shellfish Immunol.">
        <title>Early steps in the European eel (Anguilla anguilla)-Vibrio vulnificus interaction in the gills: Role of the RtxA13 toxin.</title>
        <authorList>
            <person name="Callol A."/>
            <person name="Pajuelo D."/>
            <person name="Ebbesson L."/>
            <person name="Teles M."/>
            <person name="MacKenzie S."/>
            <person name="Amaro C."/>
        </authorList>
    </citation>
    <scope>NUCLEOTIDE SEQUENCE</scope>
</reference>
<dbReference type="AlphaFoldDB" id="A0A0E9XJF6"/>
<protein>
    <submittedName>
        <fullName evidence="1">Uncharacterized protein</fullName>
    </submittedName>
</protein>
<reference evidence="1" key="1">
    <citation type="submission" date="2014-11" db="EMBL/GenBank/DDBJ databases">
        <authorList>
            <person name="Amaro Gonzalez C."/>
        </authorList>
    </citation>
    <scope>NUCLEOTIDE SEQUENCE</scope>
</reference>
<dbReference type="EMBL" id="GBXM01005996">
    <property type="protein sequence ID" value="JAI02582.1"/>
    <property type="molecule type" value="Transcribed_RNA"/>
</dbReference>
<sequence length="34" mass="3900">MNVGQFLNVHLPFLQTVLFKMNVSFNFCTISPVL</sequence>
<proteinExistence type="predicted"/>
<name>A0A0E9XJF6_ANGAN</name>